<dbReference type="GO" id="GO:0004252">
    <property type="term" value="F:serine-type endopeptidase activity"/>
    <property type="evidence" value="ECO:0007669"/>
    <property type="project" value="UniProtKB-UniRule"/>
</dbReference>
<dbReference type="InterPro" id="IPR015500">
    <property type="entry name" value="Peptidase_S8_subtilisin-rel"/>
</dbReference>
<dbReference type="Proteomes" id="UP000095214">
    <property type="component" value="Chromosome"/>
</dbReference>
<evidence type="ECO:0000256" key="2">
    <source>
        <dbReference type="ARBA" id="ARBA00022670"/>
    </source>
</evidence>
<organism evidence="7 8">
    <name type="scientific">Pauljensenia hongkongensis</name>
    <dbReference type="NCBI Taxonomy" id="178339"/>
    <lineage>
        <taxon>Bacteria</taxon>
        <taxon>Bacillati</taxon>
        <taxon>Actinomycetota</taxon>
        <taxon>Actinomycetes</taxon>
        <taxon>Actinomycetales</taxon>
        <taxon>Actinomycetaceae</taxon>
        <taxon>Pauljensenia</taxon>
    </lineage>
</organism>
<keyword evidence="2 5" id="KW-0645">Protease</keyword>
<keyword evidence="4 5" id="KW-0720">Serine protease</keyword>
<dbReference type="STRING" id="178339.BH719_08650"/>
<name>A0A1D8B431_9ACTO</name>
<dbReference type="SUPFAM" id="SSF52743">
    <property type="entry name" value="Subtilisin-like"/>
    <property type="match status" value="1"/>
</dbReference>
<reference evidence="7 8" key="1">
    <citation type="submission" date="2016-09" db="EMBL/GenBank/DDBJ databases">
        <title>Complete genome sequence of Actinomyces hongkongensis HKU8.</title>
        <authorList>
            <person name="Gao Y.-X."/>
            <person name="Zhou Y.-Y."/>
            <person name="Xie Y."/>
            <person name="Wang M."/>
            <person name="Wang S.-J."/>
            <person name="Shen S.-G."/>
        </authorList>
    </citation>
    <scope>NUCLEOTIDE SEQUENCE [LARGE SCALE GENOMIC DNA]</scope>
    <source>
        <strain evidence="7 8">HKU8</strain>
    </source>
</reference>
<keyword evidence="8" id="KW-1185">Reference proteome</keyword>
<evidence type="ECO:0000259" key="6">
    <source>
        <dbReference type="Pfam" id="PF00082"/>
    </source>
</evidence>
<keyword evidence="3 5" id="KW-0378">Hydrolase</keyword>
<feature type="active site" description="Charge relay system" evidence="5">
    <location>
        <position position="243"/>
    </location>
</feature>
<feature type="active site" description="Charge relay system" evidence="5">
    <location>
        <position position="90"/>
    </location>
</feature>
<evidence type="ECO:0000256" key="3">
    <source>
        <dbReference type="ARBA" id="ARBA00022801"/>
    </source>
</evidence>
<dbReference type="PROSITE" id="PS00138">
    <property type="entry name" value="SUBTILASE_SER"/>
    <property type="match status" value="1"/>
</dbReference>
<evidence type="ECO:0000256" key="4">
    <source>
        <dbReference type="ARBA" id="ARBA00022825"/>
    </source>
</evidence>
<dbReference type="GO" id="GO:0006508">
    <property type="term" value="P:proteolysis"/>
    <property type="evidence" value="ECO:0007669"/>
    <property type="project" value="UniProtKB-KW"/>
</dbReference>
<dbReference type="Gene3D" id="3.40.50.200">
    <property type="entry name" value="Peptidase S8/S53 domain"/>
    <property type="match status" value="1"/>
</dbReference>
<evidence type="ECO:0000313" key="8">
    <source>
        <dbReference type="Proteomes" id="UP000095214"/>
    </source>
</evidence>
<feature type="active site" description="Charge relay system" evidence="5">
    <location>
        <position position="58"/>
    </location>
</feature>
<comment type="similarity">
    <text evidence="1 5">Belongs to the peptidase S8 family.</text>
</comment>
<dbReference type="Pfam" id="PF00082">
    <property type="entry name" value="Peptidase_S8"/>
    <property type="match status" value="1"/>
</dbReference>
<dbReference type="AlphaFoldDB" id="A0A1D8B431"/>
<feature type="domain" description="Peptidase S8/S53" evidence="6">
    <location>
        <begin position="49"/>
        <end position="279"/>
    </location>
</feature>
<dbReference type="EMBL" id="CP017298">
    <property type="protein sequence ID" value="AOS47894.1"/>
    <property type="molecule type" value="Genomic_DNA"/>
</dbReference>
<dbReference type="InterPro" id="IPR050131">
    <property type="entry name" value="Peptidase_S8_subtilisin-like"/>
</dbReference>
<dbReference type="InterPro" id="IPR023828">
    <property type="entry name" value="Peptidase_S8_Ser-AS"/>
</dbReference>
<dbReference type="InterPro" id="IPR036852">
    <property type="entry name" value="Peptidase_S8/S53_dom_sf"/>
</dbReference>
<sequence>MLRVGAVFAVVAAVVCGGRVPAWGVEEIMTQAYVGVLGVDNAVARGLTGKGVRIGVIDRPADTSLPELAGADVTVKQMCDFTTSDVHRSHGSAVVSILAARGYGLARDAQIINYAIPGEGDDSSNCGSGSSVGGAINAAVADGVRIISISLAGYLNDALREAVAGAVARGVVVVVGTGNYGSKDPVVSYASMNGTVGVGASDLGGRISAYSNYGRGLTVLAPVEDFQYHDLGSGQVVTGPGTSFAAPIVAGMIAVAMQVWPGASGAQVAQSVVGTATVGPTGQALVNFPGLIDTDPSGFADESPVMDKFPGEEPSWETVADYRDGLLGTETVFDNDPSYVYRGVQENVARGHADRSALGTSPRYHRRE</sequence>
<gene>
    <name evidence="7" type="ORF">BH719_08650</name>
</gene>
<dbReference type="InterPro" id="IPR000209">
    <property type="entry name" value="Peptidase_S8/S53_dom"/>
</dbReference>
<dbReference type="KEGG" id="phon:BH719_08650"/>
<dbReference type="PANTHER" id="PTHR43806">
    <property type="entry name" value="PEPTIDASE S8"/>
    <property type="match status" value="1"/>
</dbReference>
<dbReference type="PRINTS" id="PR00723">
    <property type="entry name" value="SUBTILISIN"/>
</dbReference>
<proteinExistence type="inferred from homology"/>
<dbReference type="PANTHER" id="PTHR43806:SF11">
    <property type="entry name" value="CEREVISIN-RELATED"/>
    <property type="match status" value="1"/>
</dbReference>
<accession>A0A1D8B431</accession>
<protein>
    <submittedName>
        <fullName evidence="7">Peptidase S8</fullName>
    </submittedName>
</protein>
<evidence type="ECO:0000256" key="1">
    <source>
        <dbReference type="ARBA" id="ARBA00011073"/>
    </source>
</evidence>
<dbReference type="PROSITE" id="PS51892">
    <property type="entry name" value="SUBTILASE"/>
    <property type="match status" value="1"/>
</dbReference>
<evidence type="ECO:0000313" key="7">
    <source>
        <dbReference type="EMBL" id="AOS47894.1"/>
    </source>
</evidence>
<evidence type="ECO:0000256" key="5">
    <source>
        <dbReference type="PROSITE-ProRule" id="PRU01240"/>
    </source>
</evidence>